<dbReference type="AlphaFoldDB" id="A0A316UCK5"/>
<dbReference type="EMBL" id="KZ819322">
    <property type="protein sequence ID" value="PWN22926.1"/>
    <property type="molecule type" value="Genomic_DNA"/>
</dbReference>
<evidence type="ECO:0000313" key="3">
    <source>
        <dbReference type="Proteomes" id="UP000245942"/>
    </source>
</evidence>
<dbReference type="OrthoDB" id="3339789at2759"/>
<dbReference type="Proteomes" id="UP000245942">
    <property type="component" value="Unassembled WGS sequence"/>
</dbReference>
<gene>
    <name evidence="2" type="ORF">BCV69DRAFT_102050</name>
</gene>
<proteinExistence type="predicted"/>
<sequence>MSTQVSAALRRQAVKAARTRDQKLRHAISLYHLSPSFYPTSAASSSASTSTSASPSAQSGIDDAIDQTLHYDIWGSKDNQRDAGAKESVPTFYDGDYLVARLNQVTQAGPRDGSHEEPTVSPLLDWTSYEAGSMTRGSLAPQKSPREFAYDQLRRSFLSDGAGVTKLPKSPRPELRSDEPEQTHIQPGASAAVLRSQLDERSARIRDALFGTVGAGAKAGLEVVRERSAKHRQQE</sequence>
<reference evidence="2 3" key="1">
    <citation type="journal article" date="2018" name="Mol. Biol. Evol.">
        <title>Broad Genomic Sampling Reveals a Smut Pathogenic Ancestry of the Fungal Clade Ustilaginomycotina.</title>
        <authorList>
            <person name="Kijpornyongpan T."/>
            <person name="Mondo S.J."/>
            <person name="Barry K."/>
            <person name="Sandor L."/>
            <person name="Lee J."/>
            <person name="Lipzen A."/>
            <person name="Pangilinan J."/>
            <person name="LaButti K."/>
            <person name="Hainaut M."/>
            <person name="Henrissat B."/>
            <person name="Grigoriev I.V."/>
            <person name="Spatafora J.W."/>
            <person name="Aime M.C."/>
        </authorList>
    </citation>
    <scope>NUCLEOTIDE SEQUENCE [LARGE SCALE GENOMIC DNA]</scope>
    <source>
        <strain evidence="2 3">MCA 4718</strain>
    </source>
</reference>
<feature type="compositionally biased region" description="Basic and acidic residues" evidence="1">
    <location>
        <begin position="171"/>
        <end position="182"/>
    </location>
</feature>
<dbReference type="GeneID" id="37010752"/>
<dbReference type="RefSeq" id="XP_025350086.1">
    <property type="nucleotide sequence ID" value="XM_025489018.1"/>
</dbReference>
<accession>A0A316UCK5</accession>
<evidence type="ECO:0000256" key="1">
    <source>
        <dbReference type="SAM" id="MobiDB-lite"/>
    </source>
</evidence>
<protein>
    <submittedName>
        <fullName evidence="2">Uncharacterized protein</fullName>
    </submittedName>
</protein>
<name>A0A316UCK5_9BASI</name>
<feature type="compositionally biased region" description="Low complexity" evidence="1">
    <location>
        <begin position="36"/>
        <end position="59"/>
    </location>
</feature>
<organism evidence="2 3">
    <name type="scientific">Pseudomicrostroma glucosiphilum</name>
    <dbReference type="NCBI Taxonomy" id="1684307"/>
    <lineage>
        <taxon>Eukaryota</taxon>
        <taxon>Fungi</taxon>
        <taxon>Dikarya</taxon>
        <taxon>Basidiomycota</taxon>
        <taxon>Ustilaginomycotina</taxon>
        <taxon>Exobasidiomycetes</taxon>
        <taxon>Microstromatales</taxon>
        <taxon>Microstromatales incertae sedis</taxon>
        <taxon>Pseudomicrostroma</taxon>
    </lineage>
</organism>
<keyword evidence="3" id="KW-1185">Reference proteome</keyword>
<feature type="region of interest" description="Disordered" evidence="1">
    <location>
        <begin position="36"/>
        <end position="60"/>
    </location>
</feature>
<feature type="region of interest" description="Disordered" evidence="1">
    <location>
        <begin position="160"/>
        <end position="195"/>
    </location>
</feature>
<evidence type="ECO:0000313" key="2">
    <source>
        <dbReference type="EMBL" id="PWN22926.1"/>
    </source>
</evidence>